<accession>A0A314KKG0</accession>
<feature type="compositionally biased region" description="Acidic residues" evidence="2">
    <location>
        <begin position="198"/>
        <end position="212"/>
    </location>
</feature>
<comment type="caution">
    <text evidence="4">The sequence shown here is derived from an EMBL/GenBank/DDBJ whole genome shotgun (WGS) entry which is preliminary data.</text>
</comment>
<evidence type="ECO:0000259" key="3">
    <source>
        <dbReference type="Pfam" id="PF11250"/>
    </source>
</evidence>
<feature type="domain" description="FAF" evidence="3">
    <location>
        <begin position="142"/>
        <end position="195"/>
    </location>
</feature>
<dbReference type="Pfam" id="PF11250">
    <property type="entry name" value="FAF"/>
    <property type="match status" value="1"/>
</dbReference>
<evidence type="ECO:0000256" key="2">
    <source>
        <dbReference type="SAM" id="MobiDB-lite"/>
    </source>
</evidence>
<dbReference type="STRING" id="49451.A0A314KKG0"/>
<evidence type="ECO:0000313" key="5">
    <source>
        <dbReference type="Proteomes" id="UP000187609"/>
    </source>
</evidence>
<evidence type="ECO:0000313" key="4">
    <source>
        <dbReference type="EMBL" id="OIT29720.1"/>
    </source>
</evidence>
<dbReference type="Gramene" id="OIT29720">
    <property type="protein sequence ID" value="OIT29720"/>
    <property type="gene ID" value="A4A49_29473"/>
</dbReference>
<proteinExistence type="inferred from homology"/>
<dbReference type="AlphaFoldDB" id="A0A314KKG0"/>
<dbReference type="InterPro" id="IPR046431">
    <property type="entry name" value="FAF_dom"/>
</dbReference>
<dbReference type="Proteomes" id="UP000187609">
    <property type="component" value="Unassembled WGS sequence"/>
</dbReference>
<protein>
    <recommendedName>
        <fullName evidence="3">FAF domain-containing protein</fullName>
    </recommendedName>
</protein>
<dbReference type="EMBL" id="MJEQ01001711">
    <property type="protein sequence ID" value="OIT29720.1"/>
    <property type="molecule type" value="Genomic_DNA"/>
</dbReference>
<dbReference type="PANTHER" id="PTHR33155:SF27">
    <property type="entry name" value="FANTASTIC FOUR-LIKE PROTEIN (DUF3049)"/>
    <property type="match status" value="1"/>
</dbReference>
<name>A0A314KKG0_NICAT</name>
<reference evidence="4" key="1">
    <citation type="submission" date="2016-11" db="EMBL/GenBank/DDBJ databases">
        <title>The genome of Nicotiana attenuata.</title>
        <authorList>
            <person name="Xu S."/>
            <person name="Brockmoeller T."/>
            <person name="Gaquerel E."/>
            <person name="Navarro A."/>
            <person name="Kuhl H."/>
            <person name="Gase K."/>
            <person name="Ling Z."/>
            <person name="Zhou W."/>
            <person name="Kreitzer C."/>
            <person name="Stanke M."/>
            <person name="Tang H."/>
            <person name="Lyons E."/>
            <person name="Pandey P."/>
            <person name="Pandey S.P."/>
            <person name="Timmermann B."/>
            <person name="Baldwin I.T."/>
        </authorList>
    </citation>
    <scope>NUCLEOTIDE SEQUENCE [LARGE SCALE GENOMIC DNA]</scope>
    <source>
        <strain evidence="4">UT</strain>
    </source>
</reference>
<sequence length="301" mass="33976">MMSLCNKNVHPFLSLANTKDNGTVLDFSLPRRNIFTAASAGGSIDTQNPTNYLVSTAMTPPPATAEKKDPGGIGFLDDVGGSVDGLMSCTESLGFESSDERSGDDQIEDHDQDDFNARKSYMASYSNSRCWQRSNSEKKEKKFPPPLSSLNQDGKPNFFMRAVRKDGRLELTEVKIGRPETLLASRQDGRLRLHLIRDEEEEEETEEENEDFTLEKEEHLDDEEEVIETNQENNEEILEEEEEKVAEWKFPVTSGGSGDGVRRCYGGHHRHGHGHGHNNHHHDLHVWRQHCVTTSKLGEVR</sequence>
<feature type="region of interest" description="Disordered" evidence="2">
    <location>
        <begin position="198"/>
        <end position="226"/>
    </location>
</feature>
<keyword evidence="5" id="KW-1185">Reference proteome</keyword>
<feature type="region of interest" description="Disordered" evidence="2">
    <location>
        <begin position="132"/>
        <end position="155"/>
    </location>
</feature>
<dbReference type="PANTHER" id="PTHR33155">
    <property type="entry name" value="FANTASTIC FOUR-LIKE PROTEIN (DUF3049)"/>
    <property type="match status" value="1"/>
</dbReference>
<organism evidence="4 5">
    <name type="scientific">Nicotiana attenuata</name>
    <name type="common">Coyote tobacco</name>
    <dbReference type="NCBI Taxonomy" id="49451"/>
    <lineage>
        <taxon>Eukaryota</taxon>
        <taxon>Viridiplantae</taxon>
        <taxon>Streptophyta</taxon>
        <taxon>Embryophyta</taxon>
        <taxon>Tracheophyta</taxon>
        <taxon>Spermatophyta</taxon>
        <taxon>Magnoliopsida</taxon>
        <taxon>eudicotyledons</taxon>
        <taxon>Gunneridae</taxon>
        <taxon>Pentapetalae</taxon>
        <taxon>asterids</taxon>
        <taxon>lamiids</taxon>
        <taxon>Solanales</taxon>
        <taxon>Solanaceae</taxon>
        <taxon>Nicotianoideae</taxon>
        <taxon>Nicotianeae</taxon>
        <taxon>Nicotiana</taxon>
    </lineage>
</organism>
<comment type="similarity">
    <text evidence="1">Belongs to the fantastic four family.</text>
</comment>
<gene>
    <name evidence="4" type="ORF">A4A49_29473</name>
</gene>
<evidence type="ECO:0000256" key="1">
    <source>
        <dbReference type="ARBA" id="ARBA00008690"/>
    </source>
</evidence>
<dbReference type="InterPro" id="IPR021410">
    <property type="entry name" value="FAF"/>
</dbReference>